<feature type="chain" id="PRO_5047339080" evidence="2">
    <location>
        <begin position="22"/>
        <end position="133"/>
    </location>
</feature>
<dbReference type="Pfam" id="PF06476">
    <property type="entry name" value="DUF1090"/>
    <property type="match status" value="1"/>
</dbReference>
<evidence type="ECO:0000256" key="1">
    <source>
        <dbReference type="SAM" id="Coils"/>
    </source>
</evidence>
<gene>
    <name evidence="3" type="ORF">V8Z71_02905</name>
</gene>
<accession>A0ABU9FR46</accession>
<feature type="coiled-coil region" evidence="1">
    <location>
        <begin position="75"/>
        <end position="128"/>
    </location>
</feature>
<evidence type="ECO:0000313" key="4">
    <source>
        <dbReference type="Proteomes" id="UP001377160"/>
    </source>
</evidence>
<keyword evidence="1" id="KW-0175">Coiled coil</keyword>
<evidence type="ECO:0000313" key="3">
    <source>
        <dbReference type="EMBL" id="MEL0607242.1"/>
    </source>
</evidence>
<dbReference type="RefSeq" id="WP_145562749.1">
    <property type="nucleotide sequence ID" value="NZ_JBANDX010000002.1"/>
</dbReference>
<feature type="signal peptide" evidence="2">
    <location>
        <begin position="1"/>
        <end position="21"/>
    </location>
</feature>
<protein>
    <submittedName>
        <fullName evidence="3">DUF1090 domain-containing protein</fullName>
    </submittedName>
</protein>
<comment type="caution">
    <text evidence="3">The sequence shown here is derived from an EMBL/GenBank/DDBJ whole genome shotgun (WGS) entry which is preliminary data.</text>
</comment>
<dbReference type="EMBL" id="JBANDX010000002">
    <property type="protein sequence ID" value="MEL0607242.1"/>
    <property type="molecule type" value="Genomic_DNA"/>
</dbReference>
<dbReference type="InterPro" id="IPR009468">
    <property type="entry name" value="DUF1090"/>
</dbReference>
<sequence length="133" mass="15476">MTRHLKGSILFLCAFSFNSVAASTQCDALTGCEKKFCEIEYQIEKAEQYDNQYKVERLTTALKAAKENCTNEGLKDDLREKIESNEQDLTEYQADLEEAKRDDRADKIRKYEGKIEKELRKIDKLKQELTEIP</sequence>
<keyword evidence="2" id="KW-0732">Signal</keyword>
<proteinExistence type="predicted"/>
<organism evidence="3 4">
    <name type="scientific">Vibrio echinoideorum</name>
    <dbReference type="NCBI Taxonomy" id="2100116"/>
    <lineage>
        <taxon>Bacteria</taxon>
        <taxon>Pseudomonadati</taxon>
        <taxon>Pseudomonadota</taxon>
        <taxon>Gammaproteobacteria</taxon>
        <taxon>Vibrionales</taxon>
        <taxon>Vibrionaceae</taxon>
        <taxon>Vibrio</taxon>
    </lineage>
</organism>
<dbReference type="Proteomes" id="UP001377160">
    <property type="component" value="Unassembled WGS sequence"/>
</dbReference>
<name>A0ABU9FR46_9VIBR</name>
<keyword evidence="4" id="KW-1185">Reference proteome</keyword>
<evidence type="ECO:0000256" key="2">
    <source>
        <dbReference type="SAM" id="SignalP"/>
    </source>
</evidence>
<reference evidence="3 4" key="1">
    <citation type="submission" date="2024-02" db="EMBL/GenBank/DDBJ databases">
        <title>Bacteria isolated from the canopy kelp, Nereocystis luetkeana.</title>
        <authorList>
            <person name="Pfister C.A."/>
            <person name="Younker I.T."/>
            <person name="Light S.H."/>
        </authorList>
    </citation>
    <scope>NUCLEOTIDE SEQUENCE [LARGE SCALE GENOMIC DNA]</scope>
    <source>
        <strain evidence="3 4">TI.1.15</strain>
    </source>
</reference>